<dbReference type="GO" id="GO:0006032">
    <property type="term" value="P:chitin catabolic process"/>
    <property type="evidence" value="ECO:0007669"/>
    <property type="project" value="InterPro"/>
</dbReference>
<evidence type="ECO:0000313" key="3">
    <source>
        <dbReference type="EMBL" id="UYM07630.1"/>
    </source>
</evidence>
<organism evidence="3 4">
    <name type="scientific">Solicola gregarius</name>
    <dbReference type="NCBI Taxonomy" id="2908642"/>
    <lineage>
        <taxon>Bacteria</taxon>
        <taxon>Bacillati</taxon>
        <taxon>Actinomycetota</taxon>
        <taxon>Actinomycetes</taxon>
        <taxon>Propionibacteriales</taxon>
        <taxon>Nocardioidaceae</taxon>
        <taxon>Solicola</taxon>
    </lineage>
</organism>
<dbReference type="Proteomes" id="UP001164390">
    <property type="component" value="Chromosome"/>
</dbReference>
<evidence type="ECO:0000259" key="2">
    <source>
        <dbReference type="Pfam" id="PF00182"/>
    </source>
</evidence>
<evidence type="ECO:0000313" key="4">
    <source>
        <dbReference type="Proteomes" id="UP001164390"/>
    </source>
</evidence>
<accession>A0AA46TLU3</accession>
<keyword evidence="3" id="KW-0378">Hydrolase</keyword>
<dbReference type="AlphaFoldDB" id="A0AA46TLU3"/>
<name>A0AA46TLU3_9ACTN</name>
<dbReference type="Gene3D" id="2.30.30.40">
    <property type="entry name" value="SH3 Domains"/>
    <property type="match status" value="1"/>
</dbReference>
<feature type="chain" id="PRO_5041318744" evidence="1">
    <location>
        <begin position="31"/>
        <end position="331"/>
    </location>
</feature>
<dbReference type="Pfam" id="PF00182">
    <property type="entry name" value="Glyco_hydro_19"/>
    <property type="match status" value="1"/>
</dbReference>
<dbReference type="EMBL" id="CP094970">
    <property type="protein sequence ID" value="UYM07630.1"/>
    <property type="molecule type" value="Genomic_DNA"/>
</dbReference>
<dbReference type="RefSeq" id="WP_271636606.1">
    <property type="nucleotide sequence ID" value="NZ_CP094970.1"/>
</dbReference>
<dbReference type="GO" id="GO:0016998">
    <property type="term" value="P:cell wall macromolecule catabolic process"/>
    <property type="evidence" value="ECO:0007669"/>
    <property type="project" value="InterPro"/>
</dbReference>
<feature type="domain" description="Glycoside hydrolase family 19 catalytic" evidence="2">
    <location>
        <begin position="188"/>
        <end position="253"/>
    </location>
</feature>
<protein>
    <submittedName>
        <fullName evidence="3">Glycoside hydrolase family 19</fullName>
    </submittedName>
</protein>
<feature type="signal peptide" evidence="1">
    <location>
        <begin position="1"/>
        <end position="30"/>
    </location>
</feature>
<evidence type="ECO:0000256" key="1">
    <source>
        <dbReference type="SAM" id="SignalP"/>
    </source>
</evidence>
<dbReference type="SUPFAM" id="SSF53955">
    <property type="entry name" value="Lysozyme-like"/>
    <property type="match status" value="1"/>
</dbReference>
<dbReference type="InterPro" id="IPR000726">
    <property type="entry name" value="Glyco_hydro_19_cat"/>
</dbReference>
<gene>
    <name evidence="3" type="ORF">L0C25_11325</name>
</gene>
<dbReference type="KEGG" id="sgrg:L0C25_11325"/>
<keyword evidence="1" id="KW-0732">Signal</keyword>
<proteinExistence type="predicted"/>
<keyword evidence="4" id="KW-1185">Reference proteome</keyword>
<dbReference type="GO" id="GO:0004568">
    <property type="term" value="F:chitinase activity"/>
    <property type="evidence" value="ECO:0007669"/>
    <property type="project" value="InterPro"/>
</dbReference>
<reference evidence="3" key="1">
    <citation type="submission" date="2022-01" db="EMBL/GenBank/DDBJ databases">
        <title>Nocardioidaceae gen. sp. A5X3R13.</title>
        <authorList>
            <person name="Lopez Marin M.A."/>
            <person name="Uhlik O."/>
        </authorList>
    </citation>
    <scope>NUCLEOTIDE SEQUENCE</scope>
    <source>
        <strain evidence="3">A5X3R13</strain>
    </source>
</reference>
<sequence length="331" mass="34817">MIRNLRAFGAAVGAVGICATSLVAASPASAAEFTTYGNDVNVRAEATTQSSVVGTLPGPTAIDVECQTNGEYVDLGGGVGSSWWAKVPALNGYVTVAYVDIPESKLPGVAECDSDEPPPSEGDMTVEDIQAIVPEKVRDPNRIAEGLPNLNAAMNEAGITTPERKAALVATLSHESNLEYDRREDGDTRTYGGRGFIQLTGDFNYGPAGDYLGIDLLGDPDLAMSIDHSPRIATWYWTVAHDINAMADNLDMGAVNAAIGYPVGDGTEDAARCDVANRALAHFGGSGTFACTRPSIAGMPNPRKVSPEEFAPYDKLLVRASRQGAQHRAAQ</sequence>
<dbReference type="InterPro" id="IPR023346">
    <property type="entry name" value="Lysozyme-like_dom_sf"/>
</dbReference>
<dbReference type="Gene3D" id="1.10.530.10">
    <property type="match status" value="1"/>
</dbReference>